<sequence>MTEALRVRRLGQRGPVVALIHGWGWDSRVLAPLAEALSAHAQVVLPDLPGYGLNRDRRCADFDACVDLLASTVPDADRLVGWSLGGLLAIAWAARAPVRRLALVGASPCFMQAADWPLGMAEERFHAFADGVRDDARKTRTRFAALAALGDSEARHVRATLAALVDEQPPTDEALVASLDWLCQRDERAALNRLDCPVALLHGEQDQVIAADAARAAAEQTGAAWMPVPGAAHLPWRPEAAGRLACWLVDARGEGVA</sequence>
<evidence type="ECO:0000313" key="2">
    <source>
        <dbReference type="EMBL" id="EGK71552.1"/>
    </source>
</evidence>
<gene>
    <name evidence="2" type="ORF">METUNv1_02241</name>
</gene>
<dbReference type="STRING" id="1000565.METUNv1_02241"/>
<dbReference type="PANTHER" id="PTHR43194">
    <property type="entry name" value="HYDROLASE ALPHA/BETA FOLD FAMILY"/>
    <property type="match status" value="1"/>
</dbReference>
<dbReference type="InterPro" id="IPR050228">
    <property type="entry name" value="Carboxylesterase_BioH"/>
</dbReference>
<evidence type="ECO:0000313" key="3">
    <source>
        <dbReference type="Proteomes" id="UP000005019"/>
    </source>
</evidence>
<dbReference type="OrthoDB" id="9798888at2"/>
<organism evidence="2 3">
    <name type="scientific">Methyloversatilis universalis (strain ATCC BAA-1314 / DSM 25237 / JCM 13912 / CCUG 52030 / FAM5)</name>
    <dbReference type="NCBI Taxonomy" id="1000565"/>
    <lineage>
        <taxon>Bacteria</taxon>
        <taxon>Pseudomonadati</taxon>
        <taxon>Pseudomonadota</taxon>
        <taxon>Betaproteobacteria</taxon>
        <taxon>Nitrosomonadales</taxon>
        <taxon>Sterolibacteriaceae</taxon>
        <taxon>Methyloversatilis</taxon>
    </lineage>
</organism>
<reference evidence="2 3" key="1">
    <citation type="journal article" date="2011" name="J. Bacteriol.">
        <title>Genome sequence of Methyloversatilis universalis FAM5T, a methylotrophic representative of the order Rhodocyclales.</title>
        <authorList>
            <person name="Kittichotirat W."/>
            <person name="Good N.M."/>
            <person name="Hall R."/>
            <person name="Bringel F."/>
            <person name="Lajus A."/>
            <person name="Medigue C."/>
            <person name="Smalley N.E."/>
            <person name="Beck D."/>
            <person name="Bumgarner R."/>
            <person name="Vuilleumier S."/>
            <person name="Kalyuzhnaya M.G."/>
        </authorList>
    </citation>
    <scope>NUCLEOTIDE SEQUENCE [LARGE SCALE GENOMIC DNA]</scope>
    <source>
        <strain evidence="3">ATCC BAA-1314 / JCM 13912 / FAM5</strain>
    </source>
</reference>
<dbReference type="AlphaFoldDB" id="F5RD81"/>
<comment type="caution">
    <text evidence="2">The sequence shown here is derived from an EMBL/GenBank/DDBJ whole genome shotgun (WGS) entry which is preliminary data.</text>
</comment>
<evidence type="ECO:0000259" key="1">
    <source>
        <dbReference type="Pfam" id="PF12697"/>
    </source>
</evidence>
<protein>
    <submittedName>
        <fullName evidence="2">Carboxylesterase</fullName>
    </submittedName>
</protein>
<name>F5RD81_METUF</name>
<dbReference type="PANTHER" id="PTHR43194:SF5">
    <property type="entry name" value="PIMELOYL-[ACYL-CARRIER PROTEIN] METHYL ESTER ESTERASE"/>
    <property type="match status" value="1"/>
</dbReference>
<dbReference type="EMBL" id="AFHG01000050">
    <property type="protein sequence ID" value="EGK71552.1"/>
    <property type="molecule type" value="Genomic_DNA"/>
</dbReference>
<dbReference type="Proteomes" id="UP000005019">
    <property type="component" value="Unassembled WGS sequence"/>
</dbReference>
<feature type="domain" description="AB hydrolase-1" evidence="1">
    <location>
        <begin position="19"/>
        <end position="237"/>
    </location>
</feature>
<dbReference type="eggNOG" id="COG0596">
    <property type="taxonomic scope" value="Bacteria"/>
</dbReference>
<dbReference type="Gene3D" id="3.40.50.1820">
    <property type="entry name" value="alpha/beta hydrolase"/>
    <property type="match status" value="1"/>
</dbReference>
<proteinExistence type="predicted"/>
<dbReference type="InterPro" id="IPR029058">
    <property type="entry name" value="AB_hydrolase_fold"/>
</dbReference>
<accession>F5RD81</accession>
<dbReference type="InterPro" id="IPR000073">
    <property type="entry name" value="AB_hydrolase_1"/>
</dbReference>
<dbReference type="SUPFAM" id="SSF53474">
    <property type="entry name" value="alpha/beta-Hydrolases"/>
    <property type="match status" value="1"/>
</dbReference>
<keyword evidence="3" id="KW-1185">Reference proteome</keyword>
<dbReference type="RefSeq" id="WP_008061682.1">
    <property type="nucleotide sequence ID" value="NZ_AFHG01000050.1"/>
</dbReference>
<dbReference type="Pfam" id="PF12697">
    <property type="entry name" value="Abhydrolase_6"/>
    <property type="match status" value="1"/>
</dbReference>